<sequence>MKAAVLALGTLVLQAQQGTIVHPPGKLPAGPLVDVQDSKALLLGETTAEAILAHRAAYRDNLAKVKVNAKVKARWAAVRQPFTLVVVFGSWCADSQYHLPYLLSLDADPNPFIEVRYLGVNRDKRLDPGAWPKGLEPKAVHRVPTFYLFATQPGGAQKLMGTVVENPPREGQSMAEALVELVEAATRSTGR</sequence>
<dbReference type="SUPFAM" id="SSF52833">
    <property type="entry name" value="Thioredoxin-like"/>
    <property type="match status" value="1"/>
</dbReference>
<evidence type="ECO:0000313" key="2">
    <source>
        <dbReference type="Proteomes" id="UP000709959"/>
    </source>
</evidence>
<dbReference type="Gene3D" id="3.40.30.10">
    <property type="entry name" value="Glutaredoxin"/>
    <property type="match status" value="1"/>
</dbReference>
<gene>
    <name evidence="1" type="ORF">IPN91_03025</name>
</gene>
<dbReference type="EMBL" id="JADKCH010000001">
    <property type="protein sequence ID" value="MBK8571617.1"/>
    <property type="molecule type" value="Genomic_DNA"/>
</dbReference>
<organism evidence="1 2">
    <name type="scientific">Candidatus Geothrix odensensis</name>
    <dbReference type="NCBI Taxonomy" id="2954440"/>
    <lineage>
        <taxon>Bacteria</taxon>
        <taxon>Pseudomonadati</taxon>
        <taxon>Acidobacteriota</taxon>
        <taxon>Holophagae</taxon>
        <taxon>Holophagales</taxon>
        <taxon>Holophagaceae</taxon>
        <taxon>Geothrix</taxon>
    </lineage>
</organism>
<evidence type="ECO:0000313" key="1">
    <source>
        <dbReference type="EMBL" id="MBK8571617.1"/>
    </source>
</evidence>
<dbReference type="AlphaFoldDB" id="A0A936F009"/>
<dbReference type="Proteomes" id="UP000709959">
    <property type="component" value="Unassembled WGS sequence"/>
</dbReference>
<protein>
    <submittedName>
        <fullName evidence="1">Thioredoxin family protein</fullName>
    </submittedName>
</protein>
<dbReference type="Pfam" id="PF14595">
    <property type="entry name" value="Thioredoxin_9"/>
    <property type="match status" value="1"/>
</dbReference>
<comment type="caution">
    <text evidence="1">The sequence shown here is derived from an EMBL/GenBank/DDBJ whole genome shotgun (WGS) entry which is preliminary data.</text>
</comment>
<dbReference type="InterPro" id="IPR036249">
    <property type="entry name" value="Thioredoxin-like_sf"/>
</dbReference>
<accession>A0A936F009</accession>
<reference evidence="1 2" key="1">
    <citation type="submission" date="2020-10" db="EMBL/GenBank/DDBJ databases">
        <title>Connecting structure to function with the recovery of over 1000 high-quality activated sludge metagenome-assembled genomes encoding full-length rRNA genes using long-read sequencing.</title>
        <authorList>
            <person name="Singleton C.M."/>
            <person name="Petriglieri F."/>
            <person name="Kristensen J.M."/>
            <person name="Kirkegaard R.H."/>
            <person name="Michaelsen T.Y."/>
            <person name="Andersen M.H."/>
            <person name="Karst S.M."/>
            <person name="Dueholm M.S."/>
            <person name="Nielsen P.H."/>
            <person name="Albertsen M."/>
        </authorList>
    </citation>
    <scope>NUCLEOTIDE SEQUENCE [LARGE SCALE GENOMIC DNA]</scope>
    <source>
        <strain evidence="1">OdNE_18-Q3-R46-58_MAXAC.008</strain>
    </source>
</reference>
<name>A0A936F009_9BACT</name>
<proteinExistence type="predicted"/>